<comment type="caution">
    <text evidence="8">The sequence shown here is derived from an EMBL/GenBank/DDBJ whole genome shotgun (WGS) entry which is preliminary data.</text>
</comment>
<protein>
    <submittedName>
        <fullName evidence="8">InlB B-repeat-containing protein</fullName>
    </submittedName>
</protein>
<evidence type="ECO:0000259" key="7">
    <source>
        <dbReference type="Pfam" id="PF24346"/>
    </source>
</evidence>
<evidence type="ECO:0000256" key="2">
    <source>
        <dbReference type="SAM" id="MobiDB-lite"/>
    </source>
</evidence>
<keyword evidence="3" id="KW-1133">Transmembrane helix</keyword>
<dbReference type="NCBIfam" id="TIGR02543">
    <property type="entry name" value="List_Bact_rpt"/>
    <property type="match status" value="1"/>
</dbReference>
<keyword evidence="3" id="KW-0812">Transmembrane</keyword>
<keyword evidence="3" id="KW-0472">Membrane</keyword>
<feature type="domain" description="SpaA-like prealbumin fold" evidence="6">
    <location>
        <begin position="721"/>
        <end position="798"/>
    </location>
</feature>
<keyword evidence="9" id="KW-1185">Reference proteome</keyword>
<sequence>MRRVLKQILLFILVTAILFTNIQISQAAGTGTVRVNDFYQMKSQEESTIIKEEKSQEEGNQEKDSSDYKDKEEKKEEKKEDKKEDKKEEKDKEDVINNTVGTQEEKNEVIPEEQEMTEKKAESRTEKEEGSEDISIKDAKEPEQVQEATESQQSKEEEEREQLERVSGYTLRTVRPDTNHSVTMPDITSHYFLLQKNSKKVNAASGGNLAVVADANAASKYIYESYSNGKQYNFTPRFTSKTTVTVGGGNGGGVSFATVKKGPEKQFGDVYDAVKDGRIVSKVFNLDKCSENPYAIYTNVGTWYDYGSKRTYAIDMKMTVTGYKFPGAAVRKQLANKDLKAPYVGFGKSKIGITVMGTDHLQTRLEFYYSGTTTAVAGIKGMIQFCDIDAQQGVDFGNGFEKIVMFNTSQSKLQYNKNGLIAGSKGYVSSRISTDLNSNNEHTTAMGIFSGSSVNCRWTVAKCDQKDTGGDAAYGVKGGYGIPAESTLENSNSYYWSNSTGFLGVRADVGIAPLPEEVIKSVYVGKVNGQNSEKGSRFAGLSERNQVFTYVLSAVAPTPSNVKNAQYTMFQIEDRVDALLNVKSVKVYADEAVSNNFQTMGINYSDMTSYFHIIKREEADHSTTVQVKAVDERLGKAAFYGRTYYIHIEVEVKSDQELHAIHRSIAEWYQENETLKQKVPEAGSYKGSIAVSNNGTLYVKNDKGSAVERKSNDVASKIAMKLRVKKLDEESGKPVKGVVFGLFGGSDKNSAKEPLYTATTDDNGVALFTSMPSYTFYKEPFGNGPYYIKEISIPEKYKNIWNPSVNTNWSYEINTLKTEELFDNTASITENKQLINKNYEAGKNIVKVYKKSTDTGAYLSGAEFVLSQWSAATGTYRELFVLTEGKDEEGHSVYQNKETFKNTLDNLGKYKITEKKAPKGCILTGQEWTFELSENSKEDGSNIIFENTVTGKRQTGALIYRNPLQKAKLTITKKDDENQSVEGAVFIVKAAEDIYAPWDLQEDKKPLKEAEPLISKGSVADRIVTGKDGKGTSTEGGELYIGKYVVEETTGALDHIKGDGIYEVELTYGIEQNNPFVIYMLDASNILMRPAFSVAKIADKTTNEEGKTVLFDEKTGRYIEKKQAGIYKAGEMVDYTIRVTNTGNVPLYQIRLTDDMDRKGEFSEQTLSKYADMETAAFVVPNSGILKTREGDKVAAYLSLESNLVLVLQHLNVNDSVDIHVKVRLKEDAKDAWKLRNDVYAEAKYADNGTEEKGDIHLRDVSTDKLVDGEGNSLVTDWDFINVPGSPGEDVIKTADKTTGITIENGEITSGIKVPGIYGARDKVRFSIIVKNNGEAALKNITVKDAMSDELKAIVNLESAKFIFDETQTTEEGLYILTTAHKKKITAKVVDKDTLLLCSTGEDGGGTDRLWADDYIVLYYEADLLPGIANIYNVSNKVCINGWYFDGDKDVEVPEKEDEDKIEIPGVPEGRAAKLADRTKGAVLEAGRYNAEAKISGVYENGTTVTYKITVTNNGTSNLYDLYLQDTLSEELEKALEKESVSFEESIYTSQNGRKVRTSLEEPQRLWMDFLAAGDAVDVFLKGKVRLDVGNLFELKNIIELTARYKKGNEEAYKEYEEKMEKEKRRWKLQYDANNGSGEIETDSETPCREGNKITVNGNAFLYEGHYFTEWNTNPDGSGERWNPDTVYNMPGNDVKLYAQWKKNPDEKEEEASQDYNNQRKYPVYNLIYHSNNKKEQIEADEENSRLAGTLLTVNENRFSYPGFTFKGWNTRKDGKGKQYTPEEVVAMPARNLNLYAQWEKRPVYHLQYDANNGSGKRRTDAETPCEAGNTVQIDGNAYRYEAGRDCYMFTQWNTRPDGKGDAYKPGEEKEINTDIILYAQWEKLQDNAEDIEKYHVFYRANNNTTAFSVDPQTPKEAGNSILLQNNRFFYADYLFAGWNTKADGSGKQYNSGDTFVIPSKNISLYAQWKKIEQKKLIYSSNTKEEEKYIDAECFSDDGEDEEKEVLIDGNSFHNNGKKFVGWNTKTDGSGKRYAPSEKFTLKENTVLYAQWSKDVKQYKLVYHSNYPSKAEETKEEQKEIDSETPAYAGTKIKINKNYFSCGGYKFTGWSTKKTGEAEYLPTQWYVMPEKDVDLYACWSKADEHKKEDTNNPEDKEENKKEDKEDKNEEDKNDNNKDDEKKDEAEEDTKKDPMAEEARKAIEKAYEEIQKLAIEELKEESKKYTEIPVTELMKDEDTINIPGTPVAKVSKLADKTQGVTLVKGRYEGIKKEGIYEYGDVIDYTVNISNEGTADLYDLVVEDFMDKSLQEIIKPGTVTIVSGQITTKQGNTVCVKRMPEKEDEEGKYIVHLDKLKAADSVVLHMKAEVQTGVQAGTHLNNAIHITAQYETVNDNGKREKIYIIETPEMTDNDTVGIGVPDIVVAKKSDKTKNIVLENGRYTGKRKYGTYKAGEEIKFTITVSNSGTASARNITIKEEPSKELKKYVQMKGFAHKVGSSIRSKKSNTVKVKEIKNKKVFLDKIEAGDSVELIYTAKVKKDIPSIKFLKNEVSLEGKNKDGSDIPITPKMDDYDKVNLKENSKPMKKNKDQGTPGAKTGDNNTIAMYLLVGLLSLSMIFIILYFQKRKKDNI</sequence>
<dbReference type="EMBL" id="JAFIQO010000115">
    <property type="protein sequence ID" value="MBP0057316.1"/>
    <property type="molecule type" value="Genomic_DNA"/>
</dbReference>
<feature type="transmembrane region" description="Helical" evidence="3">
    <location>
        <begin position="2602"/>
        <end position="2622"/>
    </location>
</feature>
<evidence type="ECO:0000256" key="4">
    <source>
        <dbReference type="SAM" id="SignalP"/>
    </source>
</evidence>
<dbReference type="InterPro" id="IPR013783">
    <property type="entry name" value="Ig-like_fold"/>
</dbReference>
<dbReference type="Pfam" id="PF01345">
    <property type="entry name" value="DUF11"/>
    <property type="match status" value="1"/>
</dbReference>
<proteinExistence type="predicted"/>
<feature type="region of interest" description="Disordered" evidence="2">
    <location>
        <begin position="46"/>
        <end position="171"/>
    </location>
</feature>
<dbReference type="PANTHER" id="PTHR34819:SF5">
    <property type="entry name" value="CONSERVED REPEAT DOMAIN PROTEIN"/>
    <property type="match status" value="1"/>
</dbReference>
<dbReference type="Gene3D" id="2.60.40.4270">
    <property type="entry name" value="Listeria-Bacteroides repeat domain"/>
    <property type="match status" value="6"/>
</dbReference>
<evidence type="ECO:0000256" key="3">
    <source>
        <dbReference type="SAM" id="Phobius"/>
    </source>
</evidence>
<dbReference type="RefSeq" id="WP_209293526.1">
    <property type="nucleotide sequence ID" value="NZ_JAFIQO010000115.1"/>
</dbReference>
<dbReference type="Gene3D" id="2.60.40.10">
    <property type="entry name" value="Immunoglobulins"/>
    <property type="match status" value="3"/>
</dbReference>
<dbReference type="InterPro" id="IPR041033">
    <property type="entry name" value="SpaA_PFL_dom_1"/>
</dbReference>
<dbReference type="Proteomes" id="UP001315001">
    <property type="component" value="Unassembled WGS sequence"/>
</dbReference>
<comment type="subcellular location">
    <subcellularLocation>
        <location evidence="1">Cell envelope</location>
    </subcellularLocation>
</comment>
<feature type="compositionally biased region" description="Basic and acidic residues" evidence="2">
    <location>
        <begin position="46"/>
        <end position="95"/>
    </location>
</feature>
<dbReference type="PANTHER" id="PTHR34819">
    <property type="entry name" value="LARGE CYSTEINE-RICH PERIPLASMIC PROTEIN OMCB"/>
    <property type="match status" value="1"/>
</dbReference>
<dbReference type="Gene3D" id="2.60.40.740">
    <property type="match status" value="1"/>
</dbReference>
<evidence type="ECO:0000259" key="5">
    <source>
        <dbReference type="Pfam" id="PF01345"/>
    </source>
</evidence>
<feature type="compositionally biased region" description="Basic and acidic residues" evidence="2">
    <location>
        <begin position="2576"/>
        <end position="2588"/>
    </location>
</feature>
<evidence type="ECO:0000313" key="9">
    <source>
        <dbReference type="Proteomes" id="UP001315001"/>
    </source>
</evidence>
<feature type="domain" description="SpaA-like prealbumin fold" evidence="6">
    <location>
        <begin position="846"/>
        <end position="936"/>
    </location>
</feature>
<organism evidence="8 9">
    <name type="scientific">Anaerobutyricum soehngenii</name>
    <dbReference type="NCBI Taxonomy" id="105843"/>
    <lineage>
        <taxon>Bacteria</taxon>
        <taxon>Bacillati</taxon>
        <taxon>Bacillota</taxon>
        <taxon>Clostridia</taxon>
        <taxon>Lachnospirales</taxon>
        <taxon>Lachnospiraceae</taxon>
        <taxon>Anaerobutyricum</taxon>
    </lineage>
</organism>
<dbReference type="InterPro" id="IPR047589">
    <property type="entry name" value="DUF11_rpt"/>
</dbReference>
<dbReference type="InterPro" id="IPR001434">
    <property type="entry name" value="OmcB-like_DUF11"/>
</dbReference>
<feature type="domain" description="DUF11" evidence="5">
    <location>
        <begin position="2448"/>
        <end position="2558"/>
    </location>
</feature>
<reference evidence="8 9" key="1">
    <citation type="submission" date="2021-02" db="EMBL/GenBank/DDBJ databases">
        <title>Lactate utilizing bacteria of the human gut.</title>
        <authorList>
            <person name="Sheridan P.O."/>
        </authorList>
    </citation>
    <scope>NUCLEOTIDE SEQUENCE [LARGE SCALE GENOMIC DNA]</scope>
    <source>
        <strain evidence="8 9">HTF-83D</strain>
    </source>
</reference>
<gene>
    <name evidence="8" type="ORF">JYQ75_07900</name>
</gene>
<dbReference type="InterPro" id="IPR051172">
    <property type="entry name" value="Chlamydia_OmcB"/>
</dbReference>
<dbReference type="InterPro" id="IPR042229">
    <property type="entry name" value="Listeria/Bacterioides_rpt_sf"/>
</dbReference>
<accession>A0ABS3ZJ19</accession>
<dbReference type="Pfam" id="PF24346">
    <property type="entry name" value="DUF7507"/>
    <property type="match status" value="1"/>
</dbReference>
<dbReference type="Pfam" id="PF17802">
    <property type="entry name" value="SpaA"/>
    <property type="match status" value="2"/>
</dbReference>
<dbReference type="Pfam" id="PF09479">
    <property type="entry name" value="Flg_new"/>
    <property type="match status" value="6"/>
</dbReference>
<feature type="domain" description="DUF7507" evidence="7">
    <location>
        <begin position="1124"/>
        <end position="1165"/>
    </location>
</feature>
<name>A0ABS3ZJ19_9FIRM</name>
<dbReference type="InterPro" id="IPR013378">
    <property type="entry name" value="InlB-like_B-rpt"/>
</dbReference>
<evidence type="ECO:0000259" key="6">
    <source>
        <dbReference type="Pfam" id="PF17802"/>
    </source>
</evidence>
<feature type="chain" id="PRO_5045677873" evidence="4">
    <location>
        <begin position="28"/>
        <end position="2630"/>
    </location>
</feature>
<feature type="compositionally biased region" description="Basic and acidic residues" evidence="2">
    <location>
        <begin position="116"/>
        <end position="143"/>
    </location>
</feature>
<evidence type="ECO:0000313" key="8">
    <source>
        <dbReference type="EMBL" id="MBP0057316.1"/>
    </source>
</evidence>
<feature type="region of interest" description="Disordered" evidence="2">
    <location>
        <begin position="2576"/>
        <end position="2595"/>
    </location>
</feature>
<dbReference type="InterPro" id="IPR055354">
    <property type="entry name" value="DUF7507"/>
</dbReference>
<keyword evidence="4" id="KW-0732">Signal</keyword>
<dbReference type="NCBIfam" id="TIGR01451">
    <property type="entry name" value="B_ant_repeat"/>
    <property type="match status" value="3"/>
</dbReference>
<feature type="signal peptide" evidence="4">
    <location>
        <begin position="1"/>
        <end position="27"/>
    </location>
</feature>
<evidence type="ECO:0000256" key="1">
    <source>
        <dbReference type="ARBA" id="ARBA00004196"/>
    </source>
</evidence>
<feature type="region of interest" description="Disordered" evidence="2">
    <location>
        <begin position="2145"/>
        <end position="2196"/>
    </location>
</feature>